<sequence length="102" mass="11261">MRQWFRCFSLLGVLLIGFSVFVSAGTSVYAAEKVNQVPDIETQKQQAVESLKFYLEEAGYVDTETHRYVVTDLEAIQKKADLDGSEGIAGKFCASNGKTSKT</sequence>
<dbReference type="EMBL" id="NGKW01000009">
    <property type="protein sequence ID" value="OTN86808.1"/>
    <property type="molecule type" value="Genomic_DNA"/>
</dbReference>
<reference evidence="2 4" key="1">
    <citation type="submission" date="2017-05" db="EMBL/GenBank/DDBJ databases">
        <title>The Genome Sequence of Enterococcus faecium 7H8_DIV0219.</title>
        <authorList>
            <consortium name="The Broad Institute Genomics Platform"/>
            <consortium name="The Broad Institute Genomic Center for Infectious Diseases"/>
            <person name="Earl A."/>
            <person name="Manson A."/>
            <person name="Schwartman J."/>
            <person name="Gilmore M."/>
            <person name="Abouelleil A."/>
            <person name="Cao P."/>
            <person name="Chapman S."/>
            <person name="Cusick C."/>
            <person name="Shea T."/>
            <person name="Young S."/>
            <person name="Neafsey D."/>
            <person name="Nusbaum C."/>
            <person name="Birren B."/>
        </authorList>
    </citation>
    <scope>NUCLEOTIDE SEQUENCE [LARGE SCALE GENOMIC DNA]</scope>
    <source>
        <strain evidence="2 4">7H8_DIV0219</strain>
    </source>
</reference>
<dbReference type="AlphaFoldDB" id="A0A242B0V9"/>
<evidence type="ECO:0000313" key="3">
    <source>
        <dbReference type="EMBL" id="OTN86808.1"/>
    </source>
</evidence>
<protein>
    <submittedName>
        <fullName evidence="2">Uncharacterized protein</fullName>
    </submittedName>
</protein>
<organism evidence="2 4">
    <name type="scientific">Enterococcus faecium</name>
    <name type="common">Streptococcus faecium</name>
    <dbReference type="NCBI Taxonomy" id="1352"/>
    <lineage>
        <taxon>Bacteria</taxon>
        <taxon>Bacillati</taxon>
        <taxon>Bacillota</taxon>
        <taxon>Bacilli</taxon>
        <taxon>Lactobacillales</taxon>
        <taxon>Enterococcaceae</taxon>
        <taxon>Enterococcus</taxon>
    </lineage>
</organism>
<dbReference type="RefSeq" id="WP_086323891.1">
    <property type="nucleotide sequence ID" value="NZ_NGKW01000009.1"/>
</dbReference>
<proteinExistence type="predicted"/>
<feature type="chain" id="PRO_5038297997" evidence="1">
    <location>
        <begin position="25"/>
        <end position="102"/>
    </location>
</feature>
<evidence type="ECO:0000256" key="1">
    <source>
        <dbReference type="SAM" id="SignalP"/>
    </source>
</evidence>
<evidence type="ECO:0000313" key="4">
    <source>
        <dbReference type="Proteomes" id="UP000194885"/>
    </source>
</evidence>
<keyword evidence="1" id="KW-0732">Signal</keyword>
<comment type="caution">
    <text evidence="2">The sequence shown here is derived from an EMBL/GenBank/DDBJ whole genome shotgun (WGS) entry which is preliminary data.</text>
</comment>
<accession>A0A242B0V9</accession>
<dbReference type="Proteomes" id="UP000194885">
    <property type="component" value="Unassembled WGS sequence"/>
</dbReference>
<name>A0A242B0V9_ENTFC</name>
<evidence type="ECO:0000313" key="2">
    <source>
        <dbReference type="EMBL" id="OTN86785.1"/>
    </source>
</evidence>
<feature type="signal peptide" evidence="1">
    <location>
        <begin position="1"/>
        <end position="24"/>
    </location>
</feature>
<dbReference type="EMBL" id="NGKW01000010">
    <property type="protein sequence ID" value="OTN86785.1"/>
    <property type="molecule type" value="Genomic_DNA"/>
</dbReference>
<gene>
    <name evidence="3" type="ORF">A5810_002878</name>
    <name evidence="2" type="ORF">A5810_002908</name>
</gene>